<comment type="caution">
    <text evidence="3">The sequence shown here is derived from an EMBL/GenBank/DDBJ whole genome shotgun (WGS) entry which is preliminary data.</text>
</comment>
<gene>
    <name evidence="3" type="ORF">F7725_024564</name>
</gene>
<evidence type="ECO:0000313" key="4">
    <source>
        <dbReference type="Proteomes" id="UP000518266"/>
    </source>
</evidence>
<dbReference type="PANTHER" id="PTHR23080">
    <property type="entry name" value="THAP DOMAIN PROTEIN"/>
    <property type="match status" value="1"/>
</dbReference>
<dbReference type="Pfam" id="PF13613">
    <property type="entry name" value="HTH_Tnp_4"/>
    <property type="match status" value="1"/>
</dbReference>
<dbReference type="PANTHER" id="PTHR23080:SF133">
    <property type="entry name" value="SI:CH211-262I1.5-RELATED"/>
    <property type="match status" value="1"/>
</dbReference>
<name>A0A7J5Y0L8_DISMA</name>
<dbReference type="InterPro" id="IPR027805">
    <property type="entry name" value="Transposase_HTH_dom"/>
</dbReference>
<proteinExistence type="predicted"/>
<feature type="region of interest" description="Disordered" evidence="1">
    <location>
        <begin position="221"/>
        <end position="268"/>
    </location>
</feature>
<evidence type="ECO:0000256" key="1">
    <source>
        <dbReference type="SAM" id="MobiDB-lite"/>
    </source>
</evidence>
<feature type="compositionally biased region" description="Low complexity" evidence="1">
    <location>
        <begin position="235"/>
        <end position="254"/>
    </location>
</feature>
<evidence type="ECO:0000259" key="2">
    <source>
        <dbReference type="Pfam" id="PF13613"/>
    </source>
</evidence>
<dbReference type="Proteomes" id="UP000518266">
    <property type="component" value="Unassembled WGS sequence"/>
</dbReference>
<protein>
    <recommendedName>
        <fullName evidence="2">Transposase Helix-turn-helix domain-containing protein</fullName>
    </recommendedName>
</protein>
<keyword evidence="4" id="KW-1185">Reference proteome</keyword>
<reference evidence="3 4" key="1">
    <citation type="submission" date="2020-03" db="EMBL/GenBank/DDBJ databases">
        <title>Dissostichus mawsoni Genome sequencing and assembly.</title>
        <authorList>
            <person name="Park H."/>
        </authorList>
    </citation>
    <scope>NUCLEOTIDE SEQUENCE [LARGE SCALE GENOMIC DNA]</scope>
    <source>
        <strain evidence="3">DM0001</strain>
        <tissue evidence="3">Muscle</tissue>
    </source>
</reference>
<feature type="compositionally biased region" description="Polar residues" evidence="1">
    <location>
        <begin position="221"/>
        <end position="234"/>
    </location>
</feature>
<feature type="domain" description="Transposase Helix-turn-helix" evidence="2">
    <location>
        <begin position="67"/>
        <end position="116"/>
    </location>
</feature>
<dbReference type="EMBL" id="JAAKFY010000019">
    <property type="protein sequence ID" value="KAF3842613.1"/>
    <property type="molecule type" value="Genomic_DNA"/>
</dbReference>
<accession>A0A7J5Y0L8</accession>
<dbReference type="AlphaFoldDB" id="A0A7J5Y0L8"/>
<sequence length="403" mass="46140">MQLEIQLEESKAKQSYCRDKYSASQLSEKVLRMETGLPDRDTFSAVCEYVARFEGSITYPEGWFPKALSLEDQVFMTLMKLRHNYTHLHLAALFHCGESTVRNVIVTFIEVLHKLLFKDIMSTVPSREKNKTSLPSSFRHMQNCRMIVDCTDIKIAIPKQMDIQKETYSAYRGMHSFKLLLGLQNAARRVVDLLRSALAEPTSQNHEVQVQVEQVEVGNRQPTIQGQQQSALRNRQQAGTRQRQAVQGQQQQRTPGFPSTAGNTVDQKYGQGFPRPIQIRYHIYLWNHIPKWYHWKGPGCYIKLLDLDPDLESPATSNPGNASPSVLPFRTSCSKIDIKTAGEIMAVSIVKVVLHLTFSEVVLWIHIPGEMDRDSISKEDVTDPELSQLMKRYIVLLLRYSFI</sequence>
<dbReference type="OrthoDB" id="10009406at2759"/>
<evidence type="ECO:0000313" key="3">
    <source>
        <dbReference type="EMBL" id="KAF3842613.1"/>
    </source>
</evidence>
<organism evidence="3 4">
    <name type="scientific">Dissostichus mawsoni</name>
    <name type="common">Antarctic cod</name>
    <dbReference type="NCBI Taxonomy" id="36200"/>
    <lineage>
        <taxon>Eukaryota</taxon>
        <taxon>Metazoa</taxon>
        <taxon>Chordata</taxon>
        <taxon>Craniata</taxon>
        <taxon>Vertebrata</taxon>
        <taxon>Euteleostomi</taxon>
        <taxon>Actinopterygii</taxon>
        <taxon>Neopterygii</taxon>
        <taxon>Teleostei</taxon>
        <taxon>Neoteleostei</taxon>
        <taxon>Acanthomorphata</taxon>
        <taxon>Eupercaria</taxon>
        <taxon>Perciformes</taxon>
        <taxon>Notothenioidei</taxon>
        <taxon>Nototheniidae</taxon>
        <taxon>Dissostichus</taxon>
    </lineage>
</organism>